<dbReference type="RefSeq" id="WP_377801852.1">
    <property type="nucleotide sequence ID" value="NZ_JBHSLW010000119.1"/>
</dbReference>
<comment type="caution">
    <text evidence="1">The sequence shown here is derived from an EMBL/GenBank/DDBJ whole genome shotgun (WGS) entry which is preliminary data.</text>
</comment>
<proteinExistence type="predicted"/>
<accession>A0ABW0J005</accession>
<dbReference type="Proteomes" id="UP001596053">
    <property type="component" value="Unassembled WGS sequence"/>
</dbReference>
<gene>
    <name evidence="1" type="ORF">ACFPOB_30175</name>
</gene>
<dbReference type="InterPro" id="IPR027417">
    <property type="entry name" value="P-loop_NTPase"/>
</dbReference>
<dbReference type="EMBL" id="JBHSLW010000119">
    <property type="protein sequence ID" value="MFC5423797.1"/>
    <property type="molecule type" value="Genomic_DNA"/>
</dbReference>
<name>A0ABW0J005_9HYPH</name>
<sequence length="81" mass="9018">MVISTTKPTSRPKKDVLAAKGGAGKSTLFNLLSSTAAFNKGKCAISLFDIAPANSTLWRYRKRQERRRLWGRRRNAGIPRA</sequence>
<organism evidence="1 2">
    <name type="scientific">Bosea eneae</name>
    <dbReference type="NCBI Taxonomy" id="151454"/>
    <lineage>
        <taxon>Bacteria</taxon>
        <taxon>Pseudomonadati</taxon>
        <taxon>Pseudomonadota</taxon>
        <taxon>Alphaproteobacteria</taxon>
        <taxon>Hyphomicrobiales</taxon>
        <taxon>Boseaceae</taxon>
        <taxon>Bosea</taxon>
    </lineage>
</organism>
<evidence type="ECO:0000313" key="1">
    <source>
        <dbReference type="EMBL" id="MFC5423797.1"/>
    </source>
</evidence>
<reference evidence="2" key="1">
    <citation type="journal article" date="2019" name="Int. J. Syst. Evol. Microbiol.">
        <title>The Global Catalogue of Microorganisms (GCM) 10K type strain sequencing project: providing services to taxonomists for standard genome sequencing and annotation.</title>
        <authorList>
            <consortium name="The Broad Institute Genomics Platform"/>
            <consortium name="The Broad Institute Genome Sequencing Center for Infectious Disease"/>
            <person name="Wu L."/>
            <person name="Ma J."/>
        </authorList>
    </citation>
    <scope>NUCLEOTIDE SEQUENCE [LARGE SCALE GENOMIC DNA]</scope>
    <source>
        <strain evidence="2">NCAIM B.01391</strain>
    </source>
</reference>
<dbReference type="SUPFAM" id="SSF52540">
    <property type="entry name" value="P-loop containing nucleoside triphosphate hydrolases"/>
    <property type="match status" value="1"/>
</dbReference>
<keyword evidence="2" id="KW-1185">Reference proteome</keyword>
<evidence type="ECO:0000313" key="2">
    <source>
        <dbReference type="Proteomes" id="UP001596053"/>
    </source>
</evidence>
<protein>
    <submittedName>
        <fullName evidence="1">Uncharacterized protein</fullName>
    </submittedName>
</protein>